<dbReference type="InterPro" id="IPR016181">
    <property type="entry name" value="Acyl_CoA_acyltransferase"/>
</dbReference>
<dbReference type="Proteomes" id="UP000183898">
    <property type="component" value="Unassembled WGS sequence"/>
</dbReference>
<reference evidence="2 3" key="1">
    <citation type="submission" date="2016-10" db="EMBL/GenBank/DDBJ databases">
        <authorList>
            <person name="de Groot N.N."/>
        </authorList>
    </citation>
    <scope>NUCLEOTIDE SEQUENCE [LARGE SCALE GENOMIC DNA]</scope>
    <source>
        <strain evidence="2 3">Nl18</strain>
    </source>
</reference>
<dbReference type="Gene3D" id="3.40.630.30">
    <property type="match status" value="1"/>
</dbReference>
<name>A0A1H8AXU1_9PROT</name>
<evidence type="ECO:0000313" key="3">
    <source>
        <dbReference type="Proteomes" id="UP000183898"/>
    </source>
</evidence>
<accession>A0A1H8AXU1</accession>
<protein>
    <submittedName>
        <fullName evidence="2">Acetyltransferase (GNAT) domain-containing protein</fullName>
    </submittedName>
</protein>
<keyword evidence="2" id="KW-0808">Transferase</keyword>
<dbReference type="SUPFAM" id="SSF55729">
    <property type="entry name" value="Acyl-CoA N-acyltransferases (Nat)"/>
    <property type="match status" value="1"/>
</dbReference>
<dbReference type="GO" id="GO:0016747">
    <property type="term" value="F:acyltransferase activity, transferring groups other than amino-acyl groups"/>
    <property type="evidence" value="ECO:0007669"/>
    <property type="project" value="InterPro"/>
</dbReference>
<gene>
    <name evidence="2" type="ORF">SAMN05216404_10159</name>
</gene>
<evidence type="ECO:0000259" key="1">
    <source>
        <dbReference type="PROSITE" id="PS51186"/>
    </source>
</evidence>
<sequence>MNIELISLLKANMGLTLTSDLAADICIAAYRMETLAQPRDIAQVKPRYNGGIVFAVERIENITEEIKHLHRLHWNETEGHRHRLPFQPDYETFIRYERAGRYLLFTVRSEGKLLGNCAMYLDKSAHTQTLIATEDTLYLLPEARRGTIAKRFVRYVENAMKLLGVREINITVKTVNKAARFFRLLGYRHVENGLTKILEIENV</sequence>
<feature type="domain" description="N-acetyltransferase" evidence="1">
    <location>
        <begin position="57"/>
        <end position="203"/>
    </location>
</feature>
<dbReference type="AlphaFoldDB" id="A0A1H8AXU1"/>
<organism evidence="2 3">
    <name type="scientific">Nitrosospira multiformis</name>
    <dbReference type="NCBI Taxonomy" id="1231"/>
    <lineage>
        <taxon>Bacteria</taxon>
        <taxon>Pseudomonadati</taxon>
        <taxon>Pseudomonadota</taxon>
        <taxon>Betaproteobacteria</taxon>
        <taxon>Nitrosomonadales</taxon>
        <taxon>Nitrosomonadaceae</taxon>
        <taxon>Nitrosospira</taxon>
    </lineage>
</organism>
<dbReference type="PROSITE" id="PS51186">
    <property type="entry name" value="GNAT"/>
    <property type="match status" value="1"/>
</dbReference>
<evidence type="ECO:0000313" key="2">
    <source>
        <dbReference type="EMBL" id="SEM75316.1"/>
    </source>
</evidence>
<proteinExistence type="predicted"/>
<dbReference type="InterPro" id="IPR000182">
    <property type="entry name" value="GNAT_dom"/>
</dbReference>
<dbReference type="EMBL" id="FOCT01000001">
    <property type="protein sequence ID" value="SEM75316.1"/>
    <property type="molecule type" value="Genomic_DNA"/>
</dbReference>
<dbReference type="Pfam" id="PF00583">
    <property type="entry name" value="Acetyltransf_1"/>
    <property type="match status" value="1"/>
</dbReference>